<sequence>MIKHIVMWKFKDEAEGADKAANLACAQALLEACRGLVPGLRTLEVARAAPGLECTYDLVLYTEFDSREALDAYQHHPQHEALKPFIAAVRLERQCMDYEV</sequence>
<accession>A0A3N4UL79</accession>
<dbReference type="InterPro" id="IPR011008">
    <property type="entry name" value="Dimeric_a/b-barrel"/>
</dbReference>
<evidence type="ECO:0000313" key="2">
    <source>
        <dbReference type="EMBL" id="RPE70738.1"/>
    </source>
</evidence>
<dbReference type="SMART" id="SM00886">
    <property type="entry name" value="Dabb"/>
    <property type="match status" value="1"/>
</dbReference>
<dbReference type="Pfam" id="PF07876">
    <property type="entry name" value="Dabb"/>
    <property type="match status" value="1"/>
</dbReference>
<dbReference type="SUPFAM" id="SSF54909">
    <property type="entry name" value="Dimeric alpha+beta barrel"/>
    <property type="match status" value="1"/>
</dbReference>
<dbReference type="OrthoDB" id="9808130at2"/>
<dbReference type="PANTHER" id="PTHR37832:SF1">
    <property type="entry name" value="STRESS-RESPONSE A_B BARREL DOMAIN-CONTAINING PROTEIN"/>
    <property type="match status" value="1"/>
</dbReference>
<dbReference type="RefSeq" id="WP_124221622.1">
    <property type="nucleotide sequence ID" value="NZ_RKQL01000002.1"/>
</dbReference>
<dbReference type="Proteomes" id="UP000272193">
    <property type="component" value="Unassembled WGS sequence"/>
</dbReference>
<dbReference type="PROSITE" id="PS51502">
    <property type="entry name" value="S_R_A_B_BARREL"/>
    <property type="match status" value="1"/>
</dbReference>
<proteinExistence type="predicted"/>
<dbReference type="PANTHER" id="PTHR37832">
    <property type="entry name" value="BLL2683 PROTEIN"/>
    <property type="match status" value="1"/>
</dbReference>
<evidence type="ECO:0000313" key="3">
    <source>
        <dbReference type="Proteomes" id="UP000272193"/>
    </source>
</evidence>
<feature type="domain" description="Stress-response A/B barrel" evidence="1">
    <location>
        <begin position="2"/>
        <end position="98"/>
    </location>
</feature>
<dbReference type="AlphaFoldDB" id="A0A3N4UL79"/>
<dbReference type="InterPro" id="IPR013097">
    <property type="entry name" value="Dabb"/>
</dbReference>
<dbReference type="Gene3D" id="3.30.70.100">
    <property type="match status" value="1"/>
</dbReference>
<organism evidence="2 3">
    <name type="scientific">Tibeticola sediminis</name>
    <dbReference type="NCBI Taxonomy" id="1917811"/>
    <lineage>
        <taxon>Bacteria</taxon>
        <taxon>Pseudomonadati</taxon>
        <taxon>Pseudomonadota</taxon>
        <taxon>Betaproteobacteria</taxon>
        <taxon>Burkholderiales</taxon>
        <taxon>Comamonadaceae</taxon>
        <taxon>Tibeticola</taxon>
    </lineage>
</organism>
<gene>
    <name evidence="2" type="ORF">EDC62_1225</name>
</gene>
<dbReference type="EMBL" id="RKQL01000002">
    <property type="protein sequence ID" value="RPE70738.1"/>
    <property type="molecule type" value="Genomic_DNA"/>
</dbReference>
<evidence type="ECO:0000259" key="1">
    <source>
        <dbReference type="PROSITE" id="PS51502"/>
    </source>
</evidence>
<protein>
    <submittedName>
        <fullName evidence="2">Stress responsive alpha/beta barrel protein</fullName>
    </submittedName>
</protein>
<comment type="caution">
    <text evidence="2">The sequence shown here is derived from an EMBL/GenBank/DDBJ whole genome shotgun (WGS) entry which is preliminary data.</text>
</comment>
<reference evidence="2 3" key="1">
    <citation type="submission" date="2018-11" db="EMBL/GenBank/DDBJ databases">
        <title>Genomic Encyclopedia of Type Strains, Phase IV (KMG-IV): sequencing the most valuable type-strain genomes for metagenomic binning, comparative biology and taxonomic classification.</title>
        <authorList>
            <person name="Goeker M."/>
        </authorList>
    </citation>
    <scope>NUCLEOTIDE SEQUENCE [LARGE SCALE GENOMIC DNA]</scope>
    <source>
        <strain evidence="2 3">DSM 101684</strain>
    </source>
</reference>
<keyword evidence="3" id="KW-1185">Reference proteome</keyword>
<name>A0A3N4UL79_9BURK</name>